<evidence type="ECO:0000256" key="1">
    <source>
        <dbReference type="ARBA" id="ARBA00004141"/>
    </source>
</evidence>
<evidence type="ECO:0000256" key="5">
    <source>
        <dbReference type="ARBA" id="ARBA00023136"/>
    </source>
</evidence>
<dbReference type="PANTHER" id="PTHR31247:SF5">
    <property type="entry name" value="DUF4203 DOMAIN-CONTAINING PROTEIN"/>
    <property type="match status" value="1"/>
</dbReference>
<feature type="transmembrane region" description="Helical" evidence="7">
    <location>
        <begin position="201"/>
        <end position="223"/>
    </location>
</feature>
<comment type="caution">
    <text evidence="9">The sequence shown here is derived from an EMBL/GenBank/DDBJ whole genome shotgun (WGS) entry which is preliminary data.</text>
</comment>
<gene>
    <name evidence="10" type="ORF">PBS001_LOCUS4237</name>
    <name evidence="9" type="ORF">PBS003_LOCUS740</name>
</gene>
<evidence type="ECO:0000313" key="10">
    <source>
        <dbReference type="EMBL" id="CAH0517643.1"/>
    </source>
</evidence>
<evidence type="ECO:0000313" key="11">
    <source>
        <dbReference type="Proteomes" id="UP001158986"/>
    </source>
</evidence>
<dbReference type="Pfam" id="PF13886">
    <property type="entry name" value="TM7S3_TM198"/>
    <property type="match status" value="1"/>
</dbReference>
<evidence type="ECO:0000256" key="7">
    <source>
        <dbReference type="SAM" id="Phobius"/>
    </source>
</evidence>
<dbReference type="Proteomes" id="UP001158986">
    <property type="component" value="Unassembled WGS sequence"/>
</dbReference>
<feature type="domain" description="TM7S3/TM198-like" evidence="8">
    <location>
        <begin position="30"/>
        <end position="228"/>
    </location>
</feature>
<feature type="transmembrane region" description="Helical" evidence="7">
    <location>
        <begin position="135"/>
        <end position="153"/>
    </location>
</feature>
<dbReference type="InterPro" id="IPR025256">
    <property type="entry name" value="TM7S3/TM198-like_dom"/>
</dbReference>
<evidence type="ECO:0000256" key="2">
    <source>
        <dbReference type="ARBA" id="ARBA00006244"/>
    </source>
</evidence>
<comment type="similarity">
    <text evidence="2">Belongs to the TMEM198 family.</text>
</comment>
<keyword evidence="4 7" id="KW-1133">Transmembrane helix</keyword>
<keyword evidence="11" id="KW-1185">Reference proteome</keyword>
<accession>A0AAU9KMS9</accession>
<name>A0AAU9KMS9_9STRA</name>
<keyword evidence="5 7" id="KW-0472">Membrane</keyword>
<reference evidence="9 11" key="1">
    <citation type="submission" date="2021-11" db="EMBL/GenBank/DDBJ databases">
        <authorList>
            <person name="Islam A."/>
            <person name="Islam S."/>
            <person name="Flora M.S."/>
            <person name="Rahman M."/>
            <person name="Ziaur R.M."/>
            <person name="Epstein J.H."/>
            <person name="Hassan M."/>
            <person name="Klassen M."/>
            <person name="Woodard K."/>
            <person name="Webb A."/>
            <person name="Webby R.J."/>
            <person name="El Zowalaty M.E."/>
        </authorList>
    </citation>
    <scope>NUCLEOTIDE SEQUENCE</scope>
    <source>
        <strain evidence="10">Pbs1</strain>
        <strain evidence="9">Pbs3</strain>
    </source>
</reference>
<protein>
    <recommendedName>
        <fullName evidence="6">Transmembrane protein 198</fullName>
    </recommendedName>
</protein>
<evidence type="ECO:0000256" key="3">
    <source>
        <dbReference type="ARBA" id="ARBA00022692"/>
    </source>
</evidence>
<dbReference type="InterPro" id="IPR040236">
    <property type="entry name" value="TMEM198"/>
</dbReference>
<dbReference type="Proteomes" id="UP001160483">
    <property type="component" value="Unassembled WGS sequence"/>
</dbReference>
<organism evidence="9 12">
    <name type="scientific">Peronospora belbahrii</name>
    <dbReference type="NCBI Taxonomy" id="622444"/>
    <lineage>
        <taxon>Eukaryota</taxon>
        <taxon>Sar</taxon>
        <taxon>Stramenopiles</taxon>
        <taxon>Oomycota</taxon>
        <taxon>Peronosporomycetes</taxon>
        <taxon>Peronosporales</taxon>
        <taxon>Peronosporaceae</taxon>
        <taxon>Peronospora</taxon>
    </lineage>
</organism>
<feature type="transmembrane region" description="Helical" evidence="7">
    <location>
        <begin position="52"/>
        <end position="75"/>
    </location>
</feature>
<evidence type="ECO:0000259" key="8">
    <source>
        <dbReference type="Pfam" id="PF13886"/>
    </source>
</evidence>
<dbReference type="EMBL" id="CAKLCB010000247">
    <property type="protein sequence ID" value="CAH0517643.1"/>
    <property type="molecule type" value="Genomic_DNA"/>
</dbReference>
<proteinExistence type="inferred from homology"/>
<feature type="transmembrane region" description="Helical" evidence="7">
    <location>
        <begin position="106"/>
        <end position="129"/>
    </location>
</feature>
<evidence type="ECO:0000313" key="9">
    <source>
        <dbReference type="EMBL" id="CAH0473865.1"/>
    </source>
</evidence>
<keyword evidence="3 7" id="KW-0812">Transmembrane</keyword>
<evidence type="ECO:0000256" key="6">
    <source>
        <dbReference type="ARBA" id="ARBA00049737"/>
    </source>
</evidence>
<dbReference type="EMBL" id="CAKKTJ010000088">
    <property type="protein sequence ID" value="CAH0473865.1"/>
    <property type="molecule type" value="Genomic_DNA"/>
</dbReference>
<feature type="transmembrane region" description="Helical" evidence="7">
    <location>
        <begin position="24"/>
        <end position="45"/>
    </location>
</feature>
<dbReference type="GO" id="GO:0005886">
    <property type="term" value="C:plasma membrane"/>
    <property type="evidence" value="ECO:0007669"/>
    <property type="project" value="TreeGrafter"/>
</dbReference>
<feature type="transmembrane region" description="Helical" evidence="7">
    <location>
        <begin position="81"/>
        <end position="101"/>
    </location>
</feature>
<dbReference type="PANTHER" id="PTHR31247">
    <property type="entry name" value="TRANSMEMBRANE PROTEIN 198 FAMILY MEMBER"/>
    <property type="match status" value="1"/>
</dbReference>
<evidence type="ECO:0000313" key="12">
    <source>
        <dbReference type="Proteomes" id="UP001160483"/>
    </source>
</evidence>
<dbReference type="AlphaFoldDB" id="A0AAU9KMS9"/>
<sequence length="256" mass="26811">MSDTSSSSLEGIVEFLSSDNDLKVGPAILAVIAILGGMIVCMAGYRLFRPTVFCCGFTVGGLFLAGILETAFASMSWMPTASLIGFAIGGLIGGIMVLMLYSASIFLAGAAGGIMLAFTFNVSLGATIYPTNPDVVLVILAILLGILAGILALKLEKPVLITTTALVGAAVCIWGIGSFAGKYTNGAHLQQFRVENENGDWVYHIPAARWGYIAAMIVLFIAGMSVQITKTARGYDHRGQRESHGGIIKTSDHAAV</sequence>
<evidence type="ECO:0000256" key="4">
    <source>
        <dbReference type="ARBA" id="ARBA00022989"/>
    </source>
</evidence>
<feature type="transmembrane region" description="Helical" evidence="7">
    <location>
        <begin position="160"/>
        <end position="181"/>
    </location>
</feature>
<comment type="subcellular location">
    <subcellularLocation>
        <location evidence="1">Membrane</location>
        <topology evidence="1">Multi-pass membrane protein</topology>
    </subcellularLocation>
</comment>